<feature type="region of interest" description="Disordered" evidence="1">
    <location>
        <begin position="47"/>
        <end position="69"/>
    </location>
</feature>
<sequence>MGWVGLGWVEGDLLPVQWSVSRHLNLAQIAGLDWELMGKLWSGHGRARSHEGEEEVGGKRQETRDMRQETGYQERRNKVLLYSTLLYSQSQWLELDYFPYATTSYWRTPRGNREILLMVLIITIAIPIKSRCPGPTMGAIARPILRGSKAAAAEQRPGLALALASWQLAGGRAANNAHGAAADPRSTPMDNTDKPSALAPGPRSGDDWRPQDHTHDPGTDDRSWREQRCGGGGGCGGGGPKYGEGREDLTYSS</sequence>
<feature type="compositionally biased region" description="Gly residues" evidence="1">
    <location>
        <begin position="229"/>
        <end position="242"/>
    </location>
</feature>
<evidence type="ECO:0000256" key="1">
    <source>
        <dbReference type="SAM" id="MobiDB-lite"/>
    </source>
</evidence>
<name>A0A370T999_9HELO</name>
<organism evidence="2 3">
    <name type="scientific">Venustampulla echinocandica</name>
    <dbReference type="NCBI Taxonomy" id="2656787"/>
    <lineage>
        <taxon>Eukaryota</taxon>
        <taxon>Fungi</taxon>
        <taxon>Dikarya</taxon>
        <taxon>Ascomycota</taxon>
        <taxon>Pezizomycotina</taxon>
        <taxon>Leotiomycetes</taxon>
        <taxon>Helotiales</taxon>
        <taxon>Pleuroascaceae</taxon>
        <taxon>Venustampulla</taxon>
    </lineage>
</organism>
<feature type="compositionally biased region" description="Basic and acidic residues" evidence="1">
    <location>
        <begin position="204"/>
        <end position="228"/>
    </location>
</feature>
<evidence type="ECO:0000313" key="2">
    <source>
        <dbReference type="EMBL" id="RDL30144.1"/>
    </source>
</evidence>
<dbReference type="Proteomes" id="UP000254866">
    <property type="component" value="Unassembled WGS sequence"/>
</dbReference>
<reference evidence="2 3" key="1">
    <citation type="journal article" date="2018" name="IMA Fungus">
        <title>IMA Genome-F 9: Draft genome sequence of Annulohypoxylon stygium, Aspergillus mulundensis, Berkeleyomyces basicola (syn. Thielaviopsis basicola), Ceratocystis smalleyi, two Cercospora beticola strains, Coleophoma cylindrospora, Fusarium fracticaudum, Phialophora cf. hyalina, and Morchella septimelata.</title>
        <authorList>
            <person name="Wingfield B.D."/>
            <person name="Bills G.F."/>
            <person name="Dong Y."/>
            <person name="Huang W."/>
            <person name="Nel W.J."/>
            <person name="Swalarsk-Parry B.S."/>
            <person name="Vaghefi N."/>
            <person name="Wilken P.M."/>
            <person name="An Z."/>
            <person name="de Beer Z.W."/>
            <person name="De Vos L."/>
            <person name="Chen L."/>
            <person name="Duong T.A."/>
            <person name="Gao Y."/>
            <person name="Hammerbacher A."/>
            <person name="Kikkert J.R."/>
            <person name="Li Y."/>
            <person name="Li H."/>
            <person name="Li K."/>
            <person name="Li Q."/>
            <person name="Liu X."/>
            <person name="Ma X."/>
            <person name="Naidoo K."/>
            <person name="Pethybridge S.J."/>
            <person name="Sun J."/>
            <person name="Steenkamp E.T."/>
            <person name="van der Nest M.A."/>
            <person name="van Wyk S."/>
            <person name="Wingfield M.J."/>
            <person name="Xiong C."/>
            <person name="Yue Q."/>
            <person name="Zhang X."/>
        </authorList>
    </citation>
    <scope>NUCLEOTIDE SEQUENCE [LARGE SCALE GENOMIC DNA]</scope>
    <source>
        <strain evidence="2 3">BP 5553</strain>
    </source>
</reference>
<feature type="compositionally biased region" description="Basic and acidic residues" evidence="1">
    <location>
        <begin position="243"/>
        <end position="253"/>
    </location>
</feature>
<dbReference type="GeneID" id="43603271"/>
<dbReference type="AlphaFoldDB" id="A0A370T999"/>
<dbReference type="EMBL" id="NPIC01000016">
    <property type="protein sequence ID" value="RDL30144.1"/>
    <property type="molecule type" value="Genomic_DNA"/>
</dbReference>
<gene>
    <name evidence="2" type="ORF">BP5553_10422</name>
</gene>
<evidence type="ECO:0000313" key="3">
    <source>
        <dbReference type="Proteomes" id="UP000254866"/>
    </source>
</evidence>
<keyword evidence="3" id="KW-1185">Reference proteome</keyword>
<accession>A0A370T999</accession>
<dbReference type="RefSeq" id="XP_031864752.1">
    <property type="nucleotide sequence ID" value="XM_032019045.1"/>
</dbReference>
<feature type="region of interest" description="Disordered" evidence="1">
    <location>
        <begin position="175"/>
        <end position="253"/>
    </location>
</feature>
<proteinExistence type="predicted"/>
<feature type="compositionally biased region" description="Basic and acidic residues" evidence="1">
    <location>
        <begin position="48"/>
        <end position="69"/>
    </location>
</feature>
<comment type="caution">
    <text evidence="2">The sequence shown here is derived from an EMBL/GenBank/DDBJ whole genome shotgun (WGS) entry which is preliminary data.</text>
</comment>
<protein>
    <submittedName>
        <fullName evidence="2">Uncharacterized protein</fullName>
    </submittedName>
</protein>